<dbReference type="Proteomes" id="UP000235015">
    <property type="component" value="Unassembled WGS sequence"/>
</dbReference>
<proteinExistence type="predicted"/>
<name>A0A2N6CSG6_9GAMM</name>
<dbReference type="EMBL" id="PKUN01000029">
    <property type="protein sequence ID" value="PLX60039.1"/>
    <property type="molecule type" value="Genomic_DNA"/>
</dbReference>
<organism evidence="2 3">
    <name type="scientific">Sedimenticola selenatireducens</name>
    <dbReference type="NCBI Taxonomy" id="191960"/>
    <lineage>
        <taxon>Bacteria</taxon>
        <taxon>Pseudomonadati</taxon>
        <taxon>Pseudomonadota</taxon>
        <taxon>Gammaproteobacteria</taxon>
        <taxon>Chromatiales</taxon>
        <taxon>Sedimenticolaceae</taxon>
        <taxon>Sedimenticola</taxon>
    </lineage>
</organism>
<evidence type="ECO:0000313" key="2">
    <source>
        <dbReference type="EMBL" id="PLX60039.1"/>
    </source>
</evidence>
<dbReference type="RefSeq" id="WP_273440786.1">
    <property type="nucleotide sequence ID" value="NZ_PKUN01000029.1"/>
</dbReference>
<dbReference type="AlphaFoldDB" id="A0A2N6CSG6"/>
<accession>A0A2N6CSG6</accession>
<evidence type="ECO:0000313" key="3">
    <source>
        <dbReference type="Proteomes" id="UP000235015"/>
    </source>
</evidence>
<dbReference type="InterPro" id="IPR056920">
    <property type="entry name" value="PRTase-CE"/>
</dbReference>
<protein>
    <recommendedName>
        <fullName evidence="1">PRTase-CE domain-containing protein</fullName>
    </recommendedName>
</protein>
<evidence type="ECO:0000259" key="1">
    <source>
        <dbReference type="Pfam" id="PF24390"/>
    </source>
</evidence>
<feature type="domain" description="PRTase-CE" evidence="1">
    <location>
        <begin position="14"/>
        <end position="300"/>
    </location>
</feature>
<comment type="caution">
    <text evidence="2">The sequence shown here is derived from an EMBL/GenBank/DDBJ whole genome shotgun (WGS) entry which is preliminary data.</text>
</comment>
<gene>
    <name evidence="2" type="ORF">C0630_17465</name>
</gene>
<dbReference type="Pfam" id="PF24390">
    <property type="entry name" value="PRTase-CE"/>
    <property type="match status" value="1"/>
</dbReference>
<reference evidence="2 3" key="1">
    <citation type="submission" date="2017-11" db="EMBL/GenBank/DDBJ databases">
        <title>Genome-resolved metagenomics identifies genetic mobility, metabolic interactions, and unexpected diversity in perchlorate-reducing communities.</title>
        <authorList>
            <person name="Barnum T.P."/>
            <person name="Figueroa I.A."/>
            <person name="Carlstrom C.I."/>
            <person name="Lucas L.N."/>
            <person name="Engelbrektson A.L."/>
            <person name="Coates J.D."/>
        </authorList>
    </citation>
    <scope>NUCLEOTIDE SEQUENCE [LARGE SCALE GENOMIC DNA]</scope>
    <source>
        <strain evidence="2">BM301</strain>
    </source>
</reference>
<sequence>MPDRQVAYNFVKERLIFISNDEMLHIIASVYPHWIKKELQANAAEIDELPWFKVGAVKAGDTYTRLKQRALFLGLSDGARTDQLLRKNPNDINNEQLWHTYELSKPKAEDLKKELVKKTGDDQSYFSSVWLLDDFSGSGLSYIRYDEDEKKYKGKIPKVYEQLFQDRDGDLTDPTRCKVYIVLYVATEKARRHIEEESAAFCKEICFSPPKVLVIFLIGDEVSLSKTEHHDNGFLKLATSDEYYDPRAHDKHIKVGGQEDAKLGFAYCALPLILSHNTPNNSIYLLWGPELLTPHGLFPRVSRHREE</sequence>